<evidence type="ECO:0000256" key="3">
    <source>
        <dbReference type="ARBA" id="ARBA00023014"/>
    </source>
</evidence>
<dbReference type="SUPFAM" id="SSF54862">
    <property type="entry name" value="4Fe-4S ferredoxins"/>
    <property type="match status" value="1"/>
</dbReference>
<dbReference type="NCBIfam" id="NF009410">
    <property type="entry name" value="PRK12771.1"/>
    <property type="match status" value="1"/>
</dbReference>
<dbReference type="Pfam" id="PF00037">
    <property type="entry name" value="Fer4"/>
    <property type="match status" value="1"/>
</dbReference>
<dbReference type="EMBL" id="SDKM01000005">
    <property type="protein sequence ID" value="RYP87790.1"/>
    <property type="molecule type" value="Genomic_DNA"/>
</dbReference>
<organism evidence="5 6">
    <name type="scientific">Nocardioides guangzhouensis</name>
    <dbReference type="NCBI Taxonomy" id="2497878"/>
    <lineage>
        <taxon>Bacteria</taxon>
        <taxon>Bacillati</taxon>
        <taxon>Actinomycetota</taxon>
        <taxon>Actinomycetes</taxon>
        <taxon>Propionibacteriales</taxon>
        <taxon>Nocardioidaceae</taxon>
        <taxon>Nocardioides</taxon>
    </lineage>
</organism>
<dbReference type="GO" id="GO:0051536">
    <property type="term" value="F:iron-sulfur cluster binding"/>
    <property type="evidence" value="ECO:0007669"/>
    <property type="project" value="UniProtKB-KW"/>
</dbReference>
<dbReference type="Gene3D" id="3.30.70.20">
    <property type="match status" value="1"/>
</dbReference>
<dbReference type="InterPro" id="IPR009051">
    <property type="entry name" value="Helical_ferredxn"/>
</dbReference>
<proteinExistence type="predicted"/>
<keyword evidence="2" id="KW-0408">Iron</keyword>
<dbReference type="InterPro" id="IPR017900">
    <property type="entry name" value="4Fe4S_Fe_S_CS"/>
</dbReference>
<dbReference type="PROSITE" id="PS51379">
    <property type="entry name" value="4FE4S_FER_2"/>
    <property type="match status" value="1"/>
</dbReference>
<dbReference type="InterPro" id="IPR017896">
    <property type="entry name" value="4Fe4S_Fe-S-bd"/>
</dbReference>
<evidence type="ECO:0000259" key="4">
    <source>
        <dbReference type="PROSITE" id="PS51379"/>
    </source>
</evidence>
<dbReference type="InterPro" id="IPR028261">
    <property type="entry name" value="DPD_II"/>
</dbReference>
<feature type="domain" description="4Fe-4S ferredoxin-type" evidence="4">
    <location>
        <begin position="513"/>
        <end position="542"/>
    </location>
</feature>
<dbReference type="Gene3D" id="1.10.1060.10">
    <property type="entry name" value="Alpha-helical ferredoxin"/>
    <property type="match status" value="1"/>
</dbReference>
<dbReference type="Proteomes" id="UP000295198">
    <property type="component" value="Unassembled WGS sequence"/>
</dbReference>
<dbReference type="InterPro" id="IPR023753">
    <property type="entry name" value="FAD/NAD-binding_dom"/>
</dbReference>
<evidence type="ECO:0000313" key="6">
    <source>
        <dbReference type="Proteomes" id="UP000295198"/>
    </source>
</evidence>
<dbReference type="OrthoDB" id="9803192at2"/>
<dbReference type="PRINTS" id="PR00368">
    <property type="entry name" value="FADPNR"/>
</dbReference>
<dbReference type="InterPro" id="IPR036188">
    <property type="entry name" value="FAD/NAD-bd_sf"/>
</dbReference>
<dbReference type="RefSeq" id="WP_134714790.1">
    <property type="nucleotide sequence ID" value="NZ_SDKM01000005.1"/>
</dbReference>
<accession>A0A4Q4ZHU2</accession>
<dbReference type="SUPFAM" id="SSF46548">
    <property type="entry name" value="alpha-helical ferredoxin"/>
    <property type="match status" value="1"/>
</dbReference>
<dbReference type="Pfam" id="PF14691">
    <property type="entry name" value="Fer4_20"/>
    <property type="match status" value="1"/>
</dbReference>
<dbReference type="PRINTS" id="PR00469">
    <property type="entry name" value="PNDRDTASEII"/>
</dbReference>
<dbReference type="PANTHER" id="PTHR42783">
    <property type="entry name" value="GLUTAMATE SYNTHASE [NADPH] SMALL CHAIN"/>
    <property type="match status" value="1"/>
</dbReference>
<keyword evidence="6" id="KW-1185">Reference proteome</keyword>
<keyword evidence="1" id="KW-0479">Metal-binding</keyword>
<dbReference type="Pfam" id="PF07992">
    <property type="entry name" value="Pyr_redox_2"/>
    <property type="match status" value="1"/>
</dbReference>
<dbReference type="Gene3D" id="3.50.50.60">
    <property type="entry name" value="FAD/NAD(P)-binding domain"/>
    <property type="match status" value="2"/>
</dbReference>
<dbReference type="SUPFAM" id="SSF51971">
    <property type="entry name" value="Nucleotide-binding domain"/>
    <property type="match status" value="1"/>
</dbReference>
<protein>
    <submittedName>
        <fullName evidence="5">FAD-dependent oxidoreductase</fullName>
    </submittedName>
</protein>
<comment type="caution">
    <text evidence="5">The sequence shown here is derived from an EMBL/GenBank/DDBJ whole genome shotgun (WGS) entry which is preliminary data.</text>
</comment>
<keyword evidence="3" id="KW-0411">Iron-sulfur</keyword>
<evidence type="ECO:0000256" key="2">
    <source>
        <dbReference type="ARBA" id="ARBA00023004"/>
    </source>
</evidence>
<evidence type="ECO:0000313" key="5">
    <source>
        <dbReference type="EMBL" id="RYP87790.1"/>
    </source>
</evidence>
<dbReference type="PROSITE" id="PS00198">
    <property type="entry name" value="4FE4S_FER_1"/>
    <property type="match status" value="1"/>
</dbReference>
<name>A0A4Q4ZHU2_9ACTN</name>
<dbReference type="GO" id="GO:0016491">
    <property type="term" value="F:oxidoreductase activity"/>
    <property type="evidence" value="ECO:0007669"/>
    <property type="project" value="InterPro"/>
</dbReference>
<sequence length="544" mass="58381">MEKPFAITLDVGSSKANKTGSWRTERPVYVDLLPPCSNACPAGEDVRSWLYDAEEGGAGYERAWRTIMEDNPFPAIMGRVCYHPCETACNRGQLDEAVGINSVERFLGDEALREGWSVSVDAPSTGKKVLVVGAGPSGLSAAYHLARRGHAVTILEAGPMAGGMMRFGIPAYRLPREVLDAEVQRILDLGVRLELDAKVTDLDATMAEGGYDAAFLSVGAQVGRRAYIPAGSAAHVLDAVSMLHGLAEGERPLLGRRVAVYGGGNTALDAARTARRLGASEAVVVYRRTRDRMPAHESEVREAEDEGVLFRWLTTIKQVEGGAMTVERMELDDTGFPQPTGEVDELAADSLVLALGQDTDLSLLDAMPDVAVDDGVVQVDGTLMTGRPGVFAGGDMVPGERSVTVGVGHGRHAAEQIDAWLAGRAPRVPADRAVAPYDGLNTWYFADAPRTHRPTLETVRRQSTFDEVVQGLDEDNALYEARRCMSCGTCFQCDNCFGVCPDNAVLKIGRPGEPYLIDLDYCKGCGLCASECPSGAIAMEPEEI</sequence>
<dbReference type="AlphaFoldDB" id="A0A4Q4ZHU2"/>
<gene>
    <name evidence="5" type="ORF">EKO23_05240</name>
</gene>
<dbReference type="GO" id="GO:0046872">
    <property type="term" value="F:metal ion binding"/>
    <property type="evidence" value="ECO:0007669"/>
    <property type="project" value="UniProtKB-KW"/>
</dbReference>
<dbReference type="PANTHER" id="PTHR42783:SF3">
    <property type="entry name" value="GLUTAMATE SYNTHASE [NADPH] SMALL CHAIN-RELATED"/>
    <property type="match status" value="1"/>
</dbReference>
<reference evidence="5 6" key="1">
    <citation type="submission" date="2019-01" db="EMBL/GenBank/DDBJ databases">
        <title>Nocardioides guangzhouensis sp. nov., an actinobacterium isolated from soil.</title>
        <authorList>
            <person name="Fu Y."/>
            <person name="Cai Y."/>
            <person name="Lin Z."/>
            <person name="Chen P."/>
        </authorList>
    </citation>
    <scope>NUCLEOTIDE SEQUENCE [LARGE SCALE GENOMIC DNA]</scope>
    <source>
        <strain evidence="5 6">130</strain>
    </source>
</reference>
<evidence type="ECO:0000256" key="1">
    <source>
        <dbReference type="ARBA" id="ARBA00022723"/>
    </source>
</evidence>